<evidence type="ECO:0000256" key="5">
    <source>
        <dbReference type="SAM" id="SignalP"/>
    </source>
</evidence>
<accession>A0AB39KUV6</accession>
<dbReference type="GO" id="GO:0009279">
    <property type="term" value="C:cell outer membrane"/>
    <property type="evidence" value="ECO:0007669"/>
    <property type="project" value="UniProtKB-SubCell"/>
</dbReference>
<organism evidence="8">
    <name type="scientific">Caulobacter sp. 73W</name>
    <dbReference type="NCBI Taxonomy" id="3161137"/>
    <lineage>
        <taxon>Bacteria</taxon>
        <taxon>Pseudomonadati</taxon>
        <taxon>Pseudomonadota</taxon>
        <taxon>Alphaproteobacteria</taxon>
        <taxon>Caulobacterales</taxon>
        <taxon>Caulobacteraceae</taxon>
        <taxon>Caulobacter</taxon>
    </lineage>
</organism>
<dbReference type="SUPFAM" id="SSF56935">
    <property type="entry name" value="Porins"/>
    <property type="match status" value="1"/>
</dbReference>
<feature type="domain" description="TonB-dependent receptor-like beta-barrel" evidence="6">
    <location>
        <begin position="487"/>
        <end position="991"/>
    </location>
</feature>
<dbReference type="Gene3D" id="2.40.170.20">
    <property type="entry name" value="TonB-dependent receptor, beta-barrel domain"/>
    <property type="match status" value="1"/>
</dbReference>
<evidence type="ECO:0000256" key="1">
    <source>
        <dbReference type="ARBA" id="ARBA00004442"/>
    </source>
</evidence>
<dbReference type="InterPro" id="IPR012910">
    <property type="entry name" value="Plug_dom"/>
</dbReference>
<protein>
    <submittedName>
        <fullName evidence="8">TonB-dependent receptor</fullName>
    </submittedName>
</protein>
<feature type="domain" description="TonB-dependent receptor plug" evidence="7">
    <location>
        <begin position="71"/>
        <end position="191"/>
    </location>
</feature>
<dbReference type="EMBL" id="CP158375">
    <property type="protein sequence ID" value="XDO97133.1"/>
    <property type="molecule type" value="Genomic_DNA"/>
</dbReference>
<keyword evidence="3" id="KW-0998">Cell outer membrane</keyword>
<evidence type="ECO:0000256" key="3">
    <source>
        <dbReference type="ARBA" id="ARBA00023237"/>
    </source>
</evidence>
<name>A0AB39KUV6_9CAUL</name>
<feature type="chain" id="PRO_5044244108" evidence="5">
    <location>
        <begin position="41"/>
        <end position="1025"/>
    </location>
</feature>
<reference evidence="8" key="1">
    <citation type="submission" date="2024-06" db="EMBL/GenBank/DDBJ databases">
        <title>Caulobacter inopinatus, sp. nov.</title>
        <authorList>
            <person name="Donachie S.P."/>
        </authorList>
    </citation>
    <scope>NUCLEOTIDE SEQUENCE</scope>
    <source>
        <strain evidence="8">73W</strain>
    </source>
</reference>
<evidence type="ECO:0000259" key="6">
    <source>
        <dbReference type="Pfam" id="PF00593"/>
    </source>
</evidence>
<dbReference type="InterPro" id="IPR000531">
    <property type="entry name" value="Beta-barrel_TonB"/>
</dbReference>
<proteinExistence type="inferred from homology"/>
<dbReference type="InterPro" id="IPR036942">
    <property type="entry name" value="Beta-barrel_TonB_sf"/>
</dbReference>
<dbReference type="Pfam" id="PF07715">
    <property type="entry name" value="Plug"/>
    <property type="match status" value="1"/>
</dbReference>
<dbReference type="AlphaFoldDB" id="A0AB39KUV6"/>
<comment type="similarity">
    <text evidence="4">Belongs to the TonB-dependent receptor family.</text>
</comment>
<keyword evidence="4" id="KW-0798">TonB box</keyword>
<evidence type="ECO:0000259" key="7">
    <source>
        <dbReference type="Pfam" id="PF07715"/>
    </source>
</evidence>
<dbReference type="Gene3D" id="2.170.130.10">
    <property type="entry name" value="TonB-dependent receptor, plug domain"/>
    <property type="match status" value="1"/>
</dbReference>
<sequence length="1025" mass="109764">MTSIRRETASAPVRRIRIHPLSTLIMGVSGLALLASAAQAQATNADAATDLNELVVVGSQIKGANVAGALPVTRIDAQAIETIGAISGDELFRALPSNGALLTNNVNYTAGINAVRGDVASINLRSLGTGNTLTLINGRRMVLHPGSQSGEESIPITTPNMNSLPVLGIERLEVLRDGASALYGADAVAGVVNTVLQGGYEGVKLQAAYRVPEQTSSYEAILNGQTGFSFNEGRTHLALFGSYSKQTALHTNDRKFSRSEDKRDLVAGTNFAGDLDFRSTTDNTPWGQFALGRAVRQNGTLITSTTGLFHIQPNTYGGCLAQLGGSLCIDDGRIDESLWLDRNSDRELFPAVDRANLFVIASHELSSKAELYTELSWYRANSVIEREGVTPLATSPLYIPASNYWNPFGPVRFSDGRLNPNRLAGIEAPTEGIAIGINNAATGTRVQLVDTGPIVVDVETSSYRALGGVRGQIGRWDYDSALLYSEARTRDASNLISNTLFQQSLAKQTPDAYNLFNGGDLSNPTAGDGTPNSQAVIDAITVEAIRLNKTSLFLADFKVSNFALFGFIGGAAGFAAGVEFRKETLTEDRDPRQDGTITFTDIVTGVTYGSDILGSSASADLYGERDVYSAFAELALPIVNPQMNIPLVRSLDAQFAARVEDFSDVGSVFTPRVTGSWEVVDGLKIRAAYAEGFKAPNLILLNSPPTGRVSSVRDWYRCRAALNKGQIATLGACGTVGNAQAESLRISNVDLKPERNDSYTFGTIFQPRALAGLTVTADYWRIKQKGIHGLFGLANFSALDYAERLSGRSSSSVVRSAPTADDIAFFQGSGLAPTGQIVQELDPFLNLNSRVTEGLDLSAEYRLRGTALGDFRFNVQASRLLKAEQTVSEQGAAILALNEPGITVSGGGDLLEANGRPKWQGSASIDWTRGDWSAGAFARYVGAFDSTGAINDVDNSFWRVGSWLTVNAHVDYRFQALGAAESRVRLGVNNLFDKDPPLTNGSLGYSPGLHTPQGRLWHITTTLEF</sequence>
<gene>
    <name evidence="8" type="ORF">ABOZ73_01520</name>
</gene>
<keyword evidence="8" id="KW-0675">Receptor</keyword>
<dbReference type="PANTHER" id="PTHR47234">
    <property type="match status" value="1"/>
</dbReference>
<dbReference type="Pfam" id="PF00593">
    <property type="entry name" value="TonB_dep_Rec_b-barrel"/>
    <property type="match status" value="1"/>
</dbReference>
<dbReference type="PANTHER" id="PTHR47234:SF2">
    <property type="entry name" value="TONB-DEPENDENT RECEPTOR"/>
    <property type="match status" value="1"/>
</dbReference>
<keyword evidence="5" id="KW-0732">Signal</keyword>
<comment type="subcellular location">
    <subcellularLocation>
        <location evidence="1 4">Cell outer membrane</location>
    </subcellularLocation>
</comment>
<evidence type="ECO:0000256" key="2">
    <source>
        <dbReference type="ARBA" id="ARBA00023136"/>
    </source>
</evidence>
<dbReference type="InterPro" id="IPR037066">
    <property type="entry name" value="Plug_dom_sf"/>
</dbReference>
<keyword evidence="2 4" id="KW-0472">Membrane</keyword>
<dbReference type="RefSeq" id="WP_369060146.1">
    <property type="nucleotide sequence ID" value="NZ_CP158375.1"/>
</dbReference>
<evidence type="ECO:0000313" key="8">
    <source>
        <dbReference type="EMBL" id="XDO97133.1"/>
    </source>
</evidence>
<feature type="signal peptide" evidence="5">
    <location>
        <begin position="1"/>
        <end position="40"/>
    </location>
</feature>
<evidence type="ECO:0000256" key="4">
    <source>
        <dbReference type="RuleBase" id="RU003357"/>
    </source>
</evidence>